<dbReference type="EMBL" id="LT906468">
    <property type="protein sequence ID" value="SNV51193.1"/>
    <property type="molecule type" value="Genomic_DNA"/>
</dbReference>
<reference evidence="1 2" key="1">
    <citation type="submission" date="2017-06" db="EMBL/GenBank/DDBJ databases">
        <authorList>
            <consortium name="Pathogen Informatics"/>
        </authorList>
    </citation>
    <scope>NUCLEOTIDE SEQUENCE [LARGE SCALE GENOMIC DNA]</scope>
    <source>
        <strain evidence="1 2">NCTC12149</strain>
    </source>
</reference>
<organism evidence="1 2">
    <name type="scientific">Sphingobacterium mizutaii</name>
    <dbReference type="NCBI Taxonomy" id="1010"/>
    <lineage>
        <taxon>Bacteria</taxon>
        <taxon>Pseudomonadati</taxon>
        <taxon>Bacteroidota</taxon>
        <taxon>Sphingobacteriia</taxon>
        <taxon>Sphingobacteriales</taxon>
        <taxon>Sphingobacteriaceae</taxon>
        <taxon>Sphingobacterium</taxon>
    </lineage>
</organism>
<dbReference type="KEGG" id="smiz:4412673_02304"/>
<accession>A0AAJ4XCZ8</accession>
<name>A0AAJ4XCZ8_9SPHI</name>
<dbReference type="Proteomes" id="UP000215355">
    <property type="component" value="Chromosome 1"/>
</dbReference>
<evidence type="ECO:0000313" key="2">
    <source>
        <dbReference type="Proteomes" id="UP000215355"/>
    </source>
</evidence>
<sequence length="56" mass="6023">MPVEVRELVIKATIVQDLASSEGNGGGQDNGVSPSEELVKVCVDNVLEIIKDKNER</sequence>
<dbReference type="AlphaFoldDB" id="A0AAJ4XCZ8"/>
<dbReference type="RefSeq" id="WP_157739495.1">
    <property type="nucleotide sequence ID" value="NZ_CP158798.1"/>
</dbReference>
<evidence type="ECO:0000313" key="1">
    <source>
        <dbReference type="EMBL" id="SNV51193.1"/>
    </source>
</evidence>
<dbReference type="Pfam" id="PF19265">
    <property type="entry name" value="DUF5908"/>
    <property type="match status" value="1"/>
</dbReference>
<protein>
    <submittedName>
        <fullName evidence="1">Uncharacterized protein</fullName>
    </submittedName>
</protein>
<dbReference type="InterPro" id="IPR045459">
    <property type="entry name" value="DUF5908"/>
</dbReference>
<proteinExistence type="predicted"/>
<gene>
    <name evidence="1" type="ORF">SAMEA4412673_02304</name>
</gene>